<dbReference type="Pfam" id="PF00970">
    <property type="entry name" value="FAD_binding_6"/>
    <property type="match status" value="1"/>
</dbReference>
<dbReference type="InterPro" id="IPR036010">
    <property type="entry name" value="2Fe-2S_ferredoxin-like_sf"/>
</dbReference>
<evidence type="ECO:0000256" key="1">
    <source>
        <dbReference type="ARBA" id="ARBA00001974"/>
    </source>
</evidence>
<gene>
    <name evidence="6" type="ORF">EFL26_20620</name>
</gene>
<dbReference type="InterPro" id="IPR001041">
    <property type="entry name" value="2Fe-2S_ferredoxin-type"/>
</dbReference>
<name>A0A3N0GIF4_9ACTN</name>
<dbReference type="SUPFAM" id="SSF54292">
    <property type="entry name" value="2Fe-2S ferredoxin-like"/>
    <property type="match status" value="1"/>
</dbReference>
<dbReference type="InterPro" id="IPR001433">
    <property type="entry name" value="OxRdtase_FAD/NAD-bd"/>
</dbReference>
<dbReference type="PROSITE" id="PS51085">
    <property type="entry name" value="2FE2S_FER_2"/>
    <property type="match status" value="1"/>
</dbReference>
<dbReference type="InterPro" id="IPR012675">
    <property type="entry name" value="Beta-grasp_dom_sf"/>
</dbReference>
<dbReference type="PANTHER" id="PTHR47354:SF5">
    <property type="entry name" value="PROTEIN RFBI"/>
    <property type="match status" value="1"/>
</dbReference>
<dbReference type="OrthoDB" id="9796486at2"/>
<organism evidence="6 7">
    <name type="scientific">Nocardioides pocheonensis</name>
    <dbReference type="NCBI Taxonomy" id="661485"/>
    <lineage>
        <taxon>Bacteria</taxon>
        <taxon>Bacillati</taxon>
        <taxon>Actinomycetota</taxon>
        <taxon>Actinomycetes</taxon>
        <taxon>Propionibacteriales</taxon>
        <taxon>Nocardioidaceae</taxon>
        <taxon>Nocardioides</taxon>
    </lineage>
</organism>
<keyword evidence="3" id="KW-0411">Iron-sulfur</keyword>
<dbReference type="Gene3D" id="3.40.50.80">
    <property type="entry name" value="Nucleotide-binding domain of ferredoxin-NADP reductase (FNR) module"/>
    <property type="match status" value="1"/>
</dbReference>
<dbReference type="CDD" id="cd00207">
    <property type="entry name" value="fer2"/>
    <property type="match status" value="1"/>
</dbReference>
<dbReference type="SUPFAM" id="SSF52343">
    <property type="entry name" value="Ferredoxin reductase-like, C-terminal NADP-linked domain"/>
    <property type="match status" value="1"/>
</dbReference>
<dbReference type="GO" id="GO:0016491">
    <property type="term" value="F:oxidoreductase activity"/>
    <property type="evidence" value="ECO:0007669"/>
    <property type="project" value="InterPro"/>
</dbReference>
<keyword evidence="2" id="KW-0001">2Fe-2S</keyword>
<dbReference type="GO" id="GO:0051537">
    <property type="term" value="F:2 iron, 2 sulfur cluster binding"/>
    <property type="evidence" value="ECO:0007669"/>
    <property type="project" value="UniProtKB-KW"/>
</dbReference>
<feature type="domain" description="2Fe-2S ferredoxin-type" evidence="4">
    <location>
        <begin position="3"/>
        <end position="94"/>
    </location>
</feature>
<proteinExistence type="predicted"/>
<evidence type="ECO:0000256" key="3">
    <source>
        <dbReference type="ARBA" id="ARBA00023014"/>
    </source>
</evidence>
<dbReference type="Gene3D" id="2.40.30.10">
    <property type="entry name" value="Translation factors"/>
    <property type="match status" value="1"/>
</dbReference>
<protein>
    <submittedName>
        <fullName evidence="6">Oxidoreductase</fullName>
    </submittedName>
</protein>
<dbReference type="Proteomes" id="UP000279994">
    <property type="component" value="Unassembled WGS sequence"/>
</dbReference>
<dbReference type="Gene3D" id="3.10.20.30">
    <property type="match status" value="1"/>
</dbReference>
<accession>A0A3N0GIF4</accession>
<dbReference type="PROSITE" id="PS51384">
    <property type="entry name" value="FAD_FR"/>
    <property type="match status" value="1"/>
</dbReference>
<keyword evidence="2" id="KW-0479">Metal-binding</keyword>
<evidence type="ECO:0000313" key="7">
    <source>
        <dbReference type="Proteomes" id="UP000279994"/>
    </source>
</evidence>
<dbReference type="EMBL" id="RJSF01000046">
    <property type="protein sequence ID" value="RNM12253.1"/>
    <property type="molecule type" value="Genomic_DNA"/>
</dbReference>
<dbReference type="InterPro" id="IPR017927">
    <property type="entry name" value="FAD-bd_FR_type"/>
</dbReference>
<dbReference type="PROSITE" id="PS00197">
    <property type="entry name" value="2FE2S_FER_1"/>
    <property type="match status" value="1"/>
</dbReference>
<dbReference type="AlphaFoldDB" id="A0A3N0GIF4"/>
<evidence type="ECO:0000313" key="6">
    <source>
        <dbReference type="EMBL" id="RNM12253.1"/>
    </source>
</evidence>
<feature type="domain" description="FAD-binding FR-type" evidence="5">
    <location>
        <begin position="108"/>
        <end position="210"/>
    </location>
</feature>
<dbReference type="InterPro" id="IPR050415">
    <property type="entry name" value="MRET"/>
</dbReference>
<evidence type="ECO:0000259" key="4">
    <source>
        <dbReference type="PROSITE" id="PS51085"/>
    </source>
</evidence>
<dbReference type="InterPro" id="IPR017938">
    <property type="entry name" value="Riboflavin_synthase-like_b-brl"/>
</dbReference>
<dbReference type="InterPro" id="IPR008333">
    <property type="entry name" value="Cbr1-like_FAD-bd_dom"/>
</dbReference>
<evidence type="ECO:0000259" key="5">
    <source>
        <dbReference type="PROSITE" id="PS51384"/>
    </source>
</evidence>
<reference evidence="6 7" key="1">
    <citation type="submission" date="2018-11" db="EMBL/GenBank/DDBJ databases">
        <authorList>
            <person name="Li F."/>
        </authorList>
    </citation>
    <scope>NUCLEOTIDE SEQUENCE [LARGE SCALE GENOMIC DNA]</scope>
    <source>
        <strain evidence="6 7">Gsoil 818</strain>
    </source>
</reference>
<evidence type="ECO:0000256" key="2">
    <source>
        <dbReference type="ARBA" id="ARBA00022714"/>
    </source>
</evidence>
<comment type="cofactor">
    <cofactor evidence="1">
        <name>FAD</name>
        <dbReference type="ChEBI" id="CHEBI:57692"/>
    </cofactor>
</comment>
<dbReference type="PANTHER" id="PTHR47354">
    <property type="entry name" value="NADH OXIDOREDUCTASE HCR"/>
    <property type="match status" value="1"/>
</dbReference>
<comment type="caution">
    <text evidence="6">The sequence shown here is derived from an EMBL/GenBank/DDBJ whole genome shotgun (WGS) entry which is preliminary data.</text>
</comment>
<keyword evidence="7" id="KW-1185">Reference proteome</keyword>
<dbReference type="InterPro" id="IPR006058">
    <property type="entry name" value="2Fe2S_fd_BS"/>
</dbReference>
<dbReference type="SUPFAM" id="SSF63380">
    <property type="entry name" value="Riboflavin synthase domain-like"/>
    <property type="match status" value="1"/>
</dbReference>
<dbReference type="Pfam" id="PF00175">
    <property type="entry name" value="NAD_binding_1"/>
    <property type="match status" value="1"/>
</dbReference>
<dbReference type="Pfam" id="PF00111">
    <property type="entry name" value="Fer2"/>
    <property type="match status" value="1"/>
</dbReference>
<dbReference type="InterPro" id="IPR039261">
    <property type="entry name" value="FNR_nucleotide-bd"/>
</dbReference>
<dbReference type="PRINTS" id="PR00410">
    <property type="entry name" value="PHEHYDRXLASE"/>
</dbReference>
<keyword evidence="2" id="KW-0408">Iron</keyword>
<sequence length="345" mass="37844">MGNAVTILPFDDTFDVEPEESILKAVLRQGRYVKYGCKHGGCSTCRAHVVDGDYRLGESTSFALSDADRDAGVVLLCSTFADSGDLVVDVSKTMDDLTEEQYLAGHHVQEFTATVDRVDLLTHDIRWLGLRLNDESAMSFVAGQYVEVAVPDAPDQWRSFSMANPSMESGRVDLIVKLLPEGRFSTALDQRLKVGDQLQLRGPLGQFGVQLSHRPMVMIAGGSGMAPILAMLRDLAATGNRREVTFLYGARTARDLFLVEVLQDLARQNEWLTFIPALSEPNGDPAWNGETGLITEVLARHLPSTTGWEAYLCGPPLMIDAAVEVLTTSGCKDRHIHFDRFVPSG</sequence>